<feature type="domain" description="HTH merR-type" evidence="4">
    <location>
        <begin position="52"/>
        <end position="121"/>
    </location>
</feature>
<dbReference type="Gene3D" id="1.10.1660.10">
    <property type="match status" value="2"/>
</dbReference>
<dbReference type="SMART" id="SM00422">
    <property type="entry name" value="HTH_MERR"/>
    <property type="match status" value="2"/>
</dbReference>
<sequence>MIPRWTGEEGAPGREIALGLPLLPTSPFDTFKKFASDILKQGMATDSKQRPVYVISVAAELVDMHPQTLRLYERKGLIRPGRSSGKTRLYSERDIEHLREIRRLTQELGVNLAGVEEVMRLQHELDDLQGEFEAEIERLEDELRERATPPQPLPAPDGKLDPKDRPVYVISIAAELVDMHPQTLRLYERKQLIRPGRSSGKTRLYSERDIEHLREIRRLTQELGVNLAGVEEIMRLRHKLEAARAQMEGNVQRLQQDISDRMTSWRTLPAPKRQAGPEDRNSEDGEGGR</sequence>
<dbReference type="GO" id="GO:0003700">
    <property type="term" value="F:DNA-binding transcription factor activity"/>
    <property type="evidence" value="ECO:0007669"/>
    <property type="project" value="InterPro"/>
</dbReference>
<keyword evidence="5" id="KW-0346">Stress response</keyword>
<accession>Q1IY41</accession>
<dbReference type="EMBL" id="CP000359">
    <property type="protein sequence ID" value="ABF45843.1"/>
    <property type="molecule type" value="Genomic_DNA"/>
</dbReference>
<gene>
    <name evidence="5" type="ordered locus">Dgeo_1548</name>
</gene>
<feature type="region of interest" description="Disordered" evidence="3">
    <location>
        <begin position="143"/>
        <end position="162"/>
    </location>
</feature>
<dbReference type="NCBIfam" id="NF047377">
    <property type="entry name" value="heat_HspR_dupli"/>
    <property type="match status" value="1"/>
</dbReference>
<dbReference type="eggNOG" id="COG0789">
    <property type="taxonomic scope" value="Bacteria"/>
</dbReference>
<protein>
    <submittedName>
        <fullName evidence="5">HspR, global negative regulator of heat shock gene expression</fullName>
    </submittedName>
</protein>
<feature type="region of interest" description="Disordered" evidence="3">
    <location>
        <begin position="259"/>
        <end position="289"/>
    </location>
</feature>
<evidence type="ECO:0000256" key="2">
    <source>
        <dbReference type="SAM" id="Coils"/>
    </source>
</evidence>
<proteinExistence type="predicted"/>
<dbReference type="SUPFAM" id="SSF46955">
    <property type="entry name" value="Putative DNA-binding domain"/>
    <property type="match status" value="2"/>
</dbReference>
<dbReference type="InterPro" id="IPR009061">
    <property type="entry name" value="DNA-bd_dom_put_sf"/>
</dbReference>
<evidence type="ECO:0000256" key="3">
    <source>
        <dbReference type="SAM" id="MobiDB-lite"/>
    </source>
</evidence>
<evidence type="ECO:0000259" key="4">
    <source>
        <dbReference type="PROSITE" id="PS50937"/>
    </source>
</evidence>
<keyword evidence="6" id="KW-1185">Reference proteome</keyword>
<dbReference type="HOGENOM" id="CLU_1164359_0_0_0"/>
<feature type="domain" description="HTH merR-type" evidence="4">
    <location>
        <begin position="167"/>
        <end position="236"/>
    </location>
</feature>
<dbReference type="InterPro" id="IPR000551">
    <property type="entry name" value="MerR-type_HTH_dom"/>
</dbReference>
<reference evidence="5" key="1">
    <citation type="submission" date="2006-04" db="EMBL/GenBank/DDBJ databases">
        <title>Complete sequence of chromosome of Deinococcus geothermalis DSM 11300.</title>
        <authorList>
            <consortium name="US DOE Joint Genome Institute"/>
            <person name="Copeland A."/>
            <person name="Lucas S."/>
            <person name="Lapidus A."/>
            <person name="Barry K."/>
            <person name="Detter J.C."/>
            <person name="Glavina del Rio T."/>
            <person name="Hammon N."/>
            <person name="Israni S."/>
            <person name="Dalin E."/>
            <person name="Tice H."/>
            <person name="Pitluck S."/>
            <person name="Brettin T."/>
            <person name="Bruce D."/>
            <person name="Han C."/>
            <person name="Tapia R."/>
            <person name="Saunders E."/>
            <person name="Gilna P."/>
            <person name="Schmutz J."/>
            <person name="Larimer F."/>
            <person name="Land M."/>
            <person name="Hauser L."/>
            <person name="Kyrpides N."/>
            <person name="Kim E."/>
            <person name="Daly M.J."/>
            <person name="Fredrickson J.K."/>
            <person name="Makarova K.S."/>
            <person name="Gaidamakova E.K."/>
            <person name="Zhai M."/>
            <person name="Richardson P."/>
        </authorList>
    </citation>
    <scope>NUCLEOTIDE SEQUENCE</scope>
    <source>
        <strain evidence="5">DSM 11300</strain>
    </source>
</reference>
<dbReference type="STRING" id="319795.Dgeo_1548"/>
<dbReference type="Pfam" id="PF13411">
    <property type="entry name" value="MerR_1"/>
    <property type="match status" value="2"/>
</dbReference>
<dbReference type="PANTHER" id="PTHR30204">
    <property type="entry name" value="REDOX-CYCLING DRUG-SENSING TRANSCRIPTIONAL ACTIVATOR SOXR"/>
    <property type="match status" value="1"/>
</dbReference>
<dbReference type="PROSITE" id="PS50937">
    <property type="entry name" value="HTH_MERR_2"/>
    <property type="match status" value="2"/>
</dbReference>
<name>Q1IY41_DEIGD</name>
<organism evidence="5 6">
    <name type="scientific">Deinococcus geothermalis (strain DSM 11300 / CIP 105573 / AG-3a)</name>
    <dbReference type="NCBI Taxonomy" id="319795"/>
    <lineage>
        <taxon>Bacteria</taxon>
        <taxon>Thermotogati</taxon>
        <taxon>Deinococcota</taxon>
        <taxon>Deinococci</taxon>
        <taxon>Deinococcales</taxon>
        <taxon>Deinococcaceae</taxon>
        <taxon>Deinococcus</taxon>
    </lineage>
</organism>
<dbReference type="Proteomes" id="UP000002431">
    <property type="component" value="Chromosome"/>
</dbReference>
<dbReference type="NCBIfam" id="NF047375">
    <property type="entry name" value="HeatShock_HspR"/>
    <property type="match status" value="2"/>
</dbReference>
<feature type="compositionally biased region" description="Basic and acidic residues" evidence="3">
    <location>
        <begin position="275"/>
        <end position="289"/>
    </location>
</feature>
<feature type="coiled-coil region" evidence="2">
    <location>
        <begin position="230"/>
        <end position="257"/>
    </location>
</feature>
<keyword evidence="2" id="KW-0175">Coiled coil</keyword>
<dbReference type="PANTHER" id="PTHR30204:SF58">
    <property type="entry name" value="HTH-TYPE TRANSCRIPTIONAL REGULATOR YFMP"/>
    <property type="match status" value="1"/>
</dbReference>
<keyword evidence="1" id="KW-0238">DNA-binding</keyword>
<evidence type="ECO:0000313" key="6">
    <source>
        <dbReference type="Proteomes" id="UP000002431"/>
    </source>
</evidence>
<evidence type="ECO:0000256" key="1">
    <source>
        <dbReference type="ARBA" id="ARBA00023125"/>
    </source>
</evidence>
<dbReference type="KEGG" id="dge:Dgeo_1548"/>
<dbReference type="GO" id="GO:0003677">
    <property type="term" value="F:DNA binding"/>
    <property type="evidence" value="ECO:0007669"/>
    <property type="project" value="UniProtKB-KW"/>
</dbReference>
<dbReference type="AlphaFoldDB" id="Q1IY41"/>
<evidence type="ECO:0000313" key="5">
    <source>
        <dbReference type="EMBL" id="ABF45843.1"/>
    </source>
</evidence>
<dbReference type="InterPro" id="IPR047057">
    <property type="entry name" value="MerR_fam"/>
</dbReference>
<dbReference type="CDD" id="cd04766">
    <property type="entry name" value="HTH_HspR"/>
    <property type="match status" value="2"/>
</dbReference>